<keyword evidence="7" id="KW-1185">Reference proteome</keyword>
<evidence type="ECO:0000256" key="4">
    <source>
        <dbReference type="SAM" id="Coils"/>
    </source>
</evidence>
<dbReference type="STRING" id="49186.SAMN05421647_104209"/>
<dbReference type="EMBL" id="FTMN01000004">
    <property type="protein sequence ID" value="SIQ39314.1"/>
    <property type="molecule type" value="Genomic_DNA"/>
</dbReference>
<dbReference type="PANTHER" id="PTHR32089">
    <property type="entry name" value="METHYL-ACCEPTING CHEMOTAXIS PROTEIN MCPB"/>
    <property type="match status" value="1"/>
</dbReference>
<accession>A0A1N6SDZ5</accession>
<feature type="domain" description="Methyl-accepting transducer" evidence="5">
    <location>
        <begin position="67"/>
        <end position="273"/>
    </location>
</feature>
<dbReference type="AlphaFoldDB" id="A0A1N6SDZ5"/>
<evidence type="ECO:0000259" key="5">
    <source>
        <dbReference type="PROSITE" id="PS50111"/>
    </source>
</evidence>
<comment type="subcellular location">
    <subcellularLocation>
        <location evidence="1">Membrane</location>
    </subcellularLocation>
</comment>
<dbReference type="SUPFAM" id="SSF58104">
    <property type="entry name" value="Methyl-accepting chemotaxis protein (MCP) signaling domain"/>
    <property type="match status" value="1"/>
</dbReference>
<dbReference type="SMART" id="SM00283">
    <property type="entry name" value="MA"/>
    <property type="match status" value="1"/>
</dbReference>
<feature type="coiled-coil region" evidence="4">
    <location>
        <begin position="4"/>
        <end position="42"/>
    </location>
</feature>
<dbReference type="GO" id="GO:0006935">
    <property type="term" value="P:chemotaxis"/>
    <property type="evidence" value="ECO:0007669"/>
    <property type="project" value="UniProtKB-ARBA"/>
</dbReference>
<dbReference type="GO" id="GO:0007165">
    <property type="term" value="P:signal transduction"/>
    <property type="evidence" value="ECO:0007669"/>
    <property type="project" value="UniProtKB-KW"/>
</dbReference>
<dbReference type="GO" id="GO:0016020">
    <property type="term" value="C:membrane"/>
    <property type="evidence" value="ECO:0007669"/>
    <property type="project" value="UniProtKB-SubCell"/>
</dbReference>
<protein>
    <submittedName>
        <fullName evidence="6">Methyl-accepting chemotaxis sensory transducer</fullName>
    </submittedName>
</protein>
<dbReference type="InterPro" id="IPR025991">
    <property type="entry name" value="Chemoreceptor_zinc-bind_dom"/>
</dbReference>
<dbReference type="RefSeq" id="WP_076462799.1">
    <property type="nucleotide sequence ID" value="NZ_FTMN01000004.1"/>
</dbReference>
<keyword evidence="2 3" id="KW-0807">Transducer</keyword>
<dbReference type="InterPro" id="IPR004089">
    <property type="entry name" value="MCPsignal_dom"/>
</dbReference>
<gene>
    <name evidence="6" type="ORF">SAMN05421647_104209</name>
</gene>
<keyword evidence="4" id="KW-0175">Coiled coil</keyword>
<evidence type="ECO:0000256" key="2">
    <source>
        <dbReference type="ARBA" id="ARBA00023224"/>
    </source>
</evidence>
<dbReference type="Pfam" id="PF00015">
    <property type="entry name" value="MCPsignal"/>
    <property type="match status" value="1"/>
</dbReference>
<dbReference type="Gene3D" id="6.10.250.3200">
    <property type="match status" value="1"/>
</dbReference>
<dbReference type="PROSITE" id="PS50111">
    <property type="entry name" value="CHEMOTAXIS_TRANSDUC_2"/>
    <property type="match status" value="1"/>
</dbReference>
<evidence type="ECO:0000256" key="3">
    <source>
        <dbReference type="PROSITE-ProRule" id="PRU00284"/>
    </source>
</evidence>
<dbReference type="PANTHER" id="PTHR32089:SF70">
    <property type="entry name" value="ENERGY TAXIS MODULATING METHYL ACCEPTING SENSORY TRANSDUCER"/>
    <property type="match status" value="1"/>
</dbReference>
<dbReference type="Gene3D" id="1.20.120.30">
    <property type="entry name" value="Aspartate receptor, ligand-binding domain"/>
    <property type="match status" value="1"/>
</dbReference>
<evidence type="ECO:0000256" key="1">
    <source>
        <dbReference type="ARBA" id="ARBA00004370"/>
    </source>
</evidence>
<dbReference type="Proteomes" id="UP000186895">
    <property type="component" value="Unassembled WGS sequence"/>
</dbReference>
<name>A0A1N6SDZ5_9GAMM</name>
<proteinExistence type="predicted"/>
<dbReference type="Pfam" id="PF13682">
    <property type="entry name" value="CZB"/>
    <property type="match status" value="1"/>
</dbReference>
<evidence type="ECO:0000313" key="6">
    <source>
        <dbReference type="EMBL" id="SIQ39314.1"/>
    </source>
</evidence>
<sequence length="363" mass="39624">MFFSKQANQEVEQLRQQLAAVHEDYQQQISGLKELVAEKDAQLQSLQYKGDNEARVLAYQLSGNDMLNSIREGLAGNAEQLIDERKSLSQLDSVFDDTRAAVSRLSHRAEQINHHAQSSMEATEVLDQTAASISHLVVGIKEISDQTNLLALNAAIEAARAGEAGRGFAVVADEVRNLASKAHEASDEIEALITKVLEQTGAIKGIVNANHESAVEVSASSTQIDSVVGDVIERSNHMQRVINMATTSSFLDTVKLDHAVWKNRVYSLIEQNDFAQGANGHTECRLGSWYYQGYGAEKYSHLSSFRALEAPHRQVHDAGKAALAAGQSGDYAQMLKHLGHMESASMDVVRGLDRLLAEVTSSL</sequence>
<evidence type="ECO:0000313" key="7">
    <source>
        <dbReference type="Proteomes" id="UP000186895"/>
    </source>
</evidence>
<organism evidence="6 7">
    <name type="scientific">Marinobacterium stanieri</name>
    <dbReference type="NCBI Taxonomy" id="49186"/>
    <lineage>
        <taxon>Bacteria</taxon>
        <taxon>Pseudomonadati</taxon>
        <taxon>Pseudomonadota</taxon>
        <taxon>Gammaproteobacteria</taxon>
        <taxon>Oceanospirillales</taxon>
        <taxon>Oceanospirillaceae</taxon>
        <taxon>Marinobacterium</taxon>
    </lineage>
</organism>
<reference evidence="6 7" key="1">
    <citation type="submission" date="2017-01" db="EMBL/GenBank/DDBJ databases">
        <authorList>
            <person name="Mah S.A."/>
            <person name="Swanson W.J."/>
            <person name="Moy G.W."/>
            <person name="Vacquier V.D."/>
        </authorList>
    </citation>
    <scope>NUCLEOTIDE SEQUENCE [LARGE SCALE GENOMIC DNA]</scope>
    <source>
        <strain evidence="6 7">DSM 7027</strain>
    </source>
</reference>